<evidence type="ECO:0000256" key="2">
    <source>
        <dbReference type="ARBA" id="ARBA00022692"/>
    </source>
</evidence>
<dbReference type="PANTHER" id="PTHR37422">
    <property type="entry name" value="TEICHURONIC ACID BIOSYNTHESIS PROTEIN TUAE"/>
    <property type="match status" value="1"/>
</dbReference>
<comment type="subcellular location">
    <subcellularLocation>
        <location evidence="1">Membrane</location>
        <topology evidence="1">Multi-pass membrane protein</topology>
    </subcellularLocation>
</comment>
<feature type="transmembrane region" description="Helical" evidence="5">
    <location>
        <begin position="360"/>
        <end position="379"/>
    </location>
</feature>
<gene>
    <name evidence="7" type="ORF">EAH77_06070</name>
</gene>
<sequence>MTLPVPILESQSGHYRVGRLFGLTAFLLGVSLPVSNPLMNLALGLVLLCVLWQWDLRNMKALIKHPLVWLPALMFTLLAFSLFIQPHAYGAEMVGKYKKLLFVLPLALFFLQVPATINRFVSGFLLANVVILLVSLAVGLFHLPIGHLNPLNPTVFKLHITQNFFMALAALLWLSRAFSHRGMKRWGYAALVGVASYVVLFLVLGRTGYVALVVGLGVWLLLSLGLRQRLAVMALGLGVICVLAFVPNRATERVALGVAEIHDCLVVADGDAYDSCKTSMGQRTAFVGESLRLIKHAPWLGNGAGSFWYGNPETGYHVNNPHNQYLLETVQSGLVGLALFLLWMLYCYRESWRQPVPVRNLMVAILSAYMACHLFNSFLLDSAEGHLFMVIAAMLASKSIGAKANNYP</sequence>
<dbReference type="RefSeq" id="WP_140470917.1">
    <property type="nucleotide sequence ID" value="NZ_RCZD01000003.1"/>
</dbReference>
<dbReference type="PANTHER" id="PTHR37422:SF13">
    <property type="entry name" value="LIPOPOLYSACCHARIDE BIOSYNTHESIS PROTEIN PA4999-RELATED"/>
    <property type="match status" value="1"/>
</dbReference>
<dbReference type="OrthoDB" id="9795248at2"/>
<feature type="transmembrane region" description="Helical" evidence="5">
    <location>
        <begin position="186"/>
        <end position="203"/>
    </location>
</feature>
<feature type="transmembrane region" description="Helical" evidence="5">
    <location>
        <begin position="100"/>
        <end position="117"/>
    </location>
</feature>
<reference evidence="7 8" key="1">
    <citation type="journal article" date="2019" name="Environ. Microbiol.">
        <title>Species interactions and distinct microbial communities in high Arctic permafrost affected cryosols are associated with the CH4 and CO2 gas fluxes.</title>
        <authorList>
            <person name="Altshuler I."/>
            <person name="Hamel J."/>
            <person name="Turney S."/>
            <person name="Magnuson E."/>
            <person name="Levesque R."/>
            <person name="Greer C."/>
            <person name="Whyte L.G."/>
        </authorList>
    </citation>
    <scope>NUCLEOTIDE SEQUENCE [LARGE SCALE GENOMIC DNA]</scope>
    <source>
        <strain evidence="7 8">E4</strain>
    </source>
</reference>
<keyword evidence="4 5" id="KW-0472">Membrane</keyword>
<dbReference type="InterPro" id="IPR051533">
    <property type="entry name" value="WaaL-like"/>
</dbReference>
<name>A0A502GNZ2_9GAMM</name>
<proteinExistence type="predicted"/>
<dbReference type="Pfam" id="PF04932">
    <property type="entry name" value="Wzy_C"/>
    <property type="match status" value="1"/>
</dbReference>
<feature type="domain" description="O-antigen ligase-related" evidence="6">
    <location>
        <begin position="194"/>
        <end position="341"/>
    </location>
</feature>
<evidence type="ECO:0000256" key="5">
    <source>
        <dbReference type="SAM" id="Phobius"/>
    </source>
</evidence>
<keyword evidence="8" id="KW-1185">Reference proteome</keyword>
<feature type="transmembrane region" description="Helical" evidence="5">
    <location>
        <begin position="230"/>
        <end position="247"/>
    </location>
</feature>
<accession>A0A502GNZ2</accession>
<evidence type="ECO:0000256" key="1">
    <source>
        <dbReference type="ARBA" id="ARBA00004141"/>
    </source>
</evidence>
<feature type="transmembrane region" description="Helical" evidence="5">
    <location>
        <begin position="37"/>
        <end position="54"/>
    </location>
</feature>
<protein>
    <submittedName>
        <fullName evidence="7">O-antigen ligase family protein</fullName>
    </submittedName>
</protein>
<evidence type="ECO:0000256" key="3">
    <source>
        <dbReference type="ARBA" id="ARBA00022989"/>
    </source>
</evidence>
<keyword evidence="7" id="KW-0436">Ligase</keyword>
<evidence type="ECO:0000256" key="4">
    <source>
        <dbReference type="ARBA" id="ARBA00023136"/>
    </source>
</evidence>
<evidence type="ECO:0000259" key="6">
    <source>
        <dbReference type="Pfam" id="PF04932"/>
    </source>
</evidence>
<evidence type="ECO:0000313" key="7">
    <source>
        <dbReference type="EMBL" id="TPG63148.1"/>
    </source>
</evidence>
<evidence type="ECO:0000313" key="8">
    <source>
        <dbReference type="Proteomes" id="UP000317663"/>
    </source>
</evidence>
<comment type="caution">
    <text evidence="7">The sequence shown here is derived from an EMBL/GenBank/DDBJ whole genome shotgun (WGS) entry which is preliminary data.</text>
</comment>
<dbReference type="InterPro" id="IPR007016">
    <property type="entry name" value="O-antigen_ligase-rel_domated"/>
</dbReference>
<organism evidence="7 8">
    <name type="scientific">Ewingella americana</name>
    <dbReference type="NCBI Taxonomy" id="41202"/>
    <lineage>
        <taxon>Bacteria</taxon>
        <taxon>Pseudomonadati</taxon>
        <taxon>Pseudomonadota</taxon>
        <taxon>Gammaproteobacteria</taxon>
        <taxon>Enterobacterales</taxon>
        <taxon>Yersiniaceae</taxon>
        <taxon>Ewingella</taxon>
    </lineage>
</organism>
<feature type="transmembrane region" description="Helical" evidence="5">
    <location>
        <begin position="330"/>
        <end position="348"/>
    </location>
</feature>
<feature type="transmembrane region" description="Helical" evidence="5">
    <location>
        <begin position="155"/>
        <end position="174"/>
    </location>
</feature>
<keyword evidence="3 5" id="KW-1133">Transmembrane helix</keyword>
<dbReference type="AlphaFoldDB" id="A0A502GNZ2"/>
<feature type="transmembrane region" description="Helical" evidence="5">
    <location>
        <begin position="124"/>
        <end position="143"/>
    </location>
</feature>
<dbReference type="EMBL" id="RCZD01000003">
    <property type="protein sequence ID" value="TPG63148.1"/>
    <property type="molecule type" value="Genomic_DNA"/>
</dbReference>
<keyword evidence="2 5" id="KW-0812">Transmembrane</keyword>
<dbReference type="GO" id="GO:0016020">
    <property type="term" value="C:membrane"/>
    <property type="evidence" value="ECO:0007669"/>
    <property type="project" value="UniProtKB-SubCell"/>
</dbReference>
<dbReference type="GO" id="GO:0016874">
    <property type="term" value="F:ligase activity"/>
    <property type="evidence" value="ECO:0007669"/>
    <property type="project" value="UniProtKB-KW"/>
</dbReference>
<dbReference type="Proteomes" id="UP000317663">
    <property type="component" value="Unassembled WGS sequence"/>
</dbReference>
<feature type="transmembrane region" description="Helical" evidence="5">
    <location>
        <begin position="66"/>
        <end position="88"/>
    </location>
</feature>